<evidence type="ECO:0000313" key="2">
    <source>
        <dbReference type="Proteomes" id="UP001501803"/>
    </source>
</evidence>
<dbReference type="Proteomes" id="UP001501803">
    <property type="component" value="Unassembled WGS sequence"/>
</dbReference>
<comment type="caution">
    <text evidence="1">The sequence shown here is derived from an EMBL/GenBank/DDBJ whole genome shotgun (WGS) entry which is preliminary data.</text>
</comment>
<name>A0ABP7KMA3_9MICO</name>
<protein>
    <submittedName>
        <fullName evidence="1">Uncharacterized protein</fullName>
    </submittedName>
</protein>
<accession>A0ABP7KMA3</accession>
<gene>
    <name evidence="1" type="ORF">GCM10022381_22880</name>
</gene>
<dbReference type="EMBL" id="BAABCN010000006">
    <property type="protein sequence ID" value="GAA3880039.1"/>
    <property type="molecule type" value="Genomic_DNA"/>
</dbReference>
<evidence type="ECO:0000313" key="1">
    <source>
        <dbReference type="EMBL" id="GAA3880039.1"/>
    </source>
</evidence>
<sequence>MRGMKSDEIAAVESFYRHADFKALLSDERIDATIAYRRTREALFRNPDGSTEPAGFGTKHYSADKEYQDAVWDVVVTAMDADLARQGIDGIDTDLTLQAELSCPGAPK</sequence>
<proteinExistence type="predicted"/>
<reference evidence="2" key="1">
    <citation type="journal article" date="2019" name="Int. J. Syst. Evol. Microbiol.">
        <title>The Global Catalogue of Microorganisms (GCM) 10K type strain sequencing project: providing services to taxonomists for standard genome sequencing and annotation.</title>
        <authorList>
            <consortium name="The Broad Institute Genomics Platform"/>
            <consortium name="The Broad Institute Genome Sequencing Center for Infectious Disease"/>
            <person name="Wu L."/>
            <person name="Ma J."/>
        </authorList>
    </citation>
    <scope>NUCLEOTIDE SEQUENCE [LARGE SCALE GENOMIC DNA]</scope>
    <source>
        <strain evidence="2">JCM 17021</strain>
    </source>
</reference>
<organism evidence="1 2">
    <name type="scientific">Leifsonia kafniensis</name>
    <dbReference type="NCBI Taxonomy" id="475957"/>
    <lineage>
        <taxon>Bacteria</taxon>
        <taxon>Bacillati</taxon>
        <taxon>Actinomycetota</taxon>
        <taxon>Actinomycetes</taxon>
        <taxon>Micrococcales</taxon>
        <taxon>Microbacteriaceae</taxon>
        <taxon>Leifsonia</taxon>
    </lineage>
</organism>
<keyword evidence="2" id="KW-1185">Reference proteome</keyword>